<evidence type="ECO:0000256" key="5">
    <source>
        <dbReference type="RuleBase" id="RU361235"/>
    </source>
</evidence>
<organism evidence="7 8">
    <name type="scientific">Nesidiocoris tenuis</name>
    <dbReference type="NCBI Taxonomy" id="355587"/>
    <lineage>
        <taxon>Eukaryota</taxon>
        <taxon>Metazoa</taxon>
        <taxon>Ecdysozoa</taxon>
        <taxon>Arthropoda</taxon>
        <taxon>Hexapoda</taxon>
        <taxon>Insecta</taxon>
        <taxon>Pterygota</taxon>
        <taxon>Neoptera</taxon>
        <taxon>Paraneoptera</taxon>
        <taxon>Hemiptera</taxon>
        <taxon>Heteroptera</taxon>
        <taxon>Panheteroptera</taxon>
        <taxon>Cimicomorpha</taxon>
        <taxon>Miridae</taxon>
        <taxon>Dicyphina</taxon>
        <taxon>Nesidiocoris</taxon>
    </lineage>
</organism>
<evidence type="ECO:0000313" key="7">
    <source>
        <dbReference type="EMBL" id="BES99905.1"/>
    </source>
</evidence>
<protein>
    <recommendedName>
        <fullName evidence="5">Carboxylic ester hydrolase</fullName>
        <ecNumber evidence="5">3.1.1.-</ecNumber>
    </recommendedName>
</protein>
<dbReference type="Pfam" id="PF00135">
    <property type="entry name" value="COesterase"/>
    <property type="match status" value="1"/>
</dbReference>
<keyword evidence="5" id="KW-0732">Signal</keyword>
<evidence type="ECO:0000313" key="8">
    <source>
        <dbReference type="Proteomes" id="UP001307889"/>
    </source>
</evidence>
<sequence length="546" mass="60335">MAGITVILCALAFTASTFGQKIHTRLGDLEGRVRTSRDGREYTAWSKIPYAKPPVGPLRLANPEPFGKWTGVLKATEDLPACVQTKFGKLGRPSAGQEDCLYLSVYKPNIEASALPVVFYVHGGAFLLGHPGPENLADYLMDENVILVTITYRLGTLGFLSLIDKELPGNFGLKDQAMALRWVYDNIADFGGNPELITVFGESAGGASAHYLLLSPATRDIVSKAYAMSGTVQKAWSVLSPSTTKTTSETMIGTLGCKKESIKETLECLRAIEDPLAIADALDAIDDGDLDTLKVGPTIEPAGPGAFAAEDLSEAVSNKPLILSFAAGEYLLFVIPELLAKTGRAQRVKDDLDGYARRVLREAWNDEKQLASAAKLLKDHYLKSDNLDLLLQETAMIQQDLGFVHPALEVAESHQGPKWLYQMVHRGEASIFDMFFKLDTKVAAHADDMLYLLNHREKFRASNATMNEVDERISKQMVKFLVNFATYGNPTPDGSPLFWKQYNGDEILRVKTEGFEMADDEFIKEQKSILNLWRRLLNMKSEKDEL</sequence>
<dbReference type="EMBL" id="AP028919">
    <property type="protein sequence ID" value="BES99905.1"/>
    <property type="molecule type" value="Genomic_DNA"/>
</dbReference>
<evidence type="ECO:0000256" key="3">
    <source>
        <dbReference type="ARBA" id="ARBA00022801"/>
    </source>
</evidence>
<accession>A0ABN7B678</accession>
<evidence type="ECO:0000256" key="2">
    <source>
        <dbReference type="ARBA" id="ARBA00022487"/>
    </source>
</evidence>
<keyword evidence="4" id="KW-0325">Glycoprotein</keyword>
<dbReference type="PROSITE" id="PS00122">
    <property type="entry name" value="CARBOXYLESTERASE_B_1"/>
    <property type="match status" value="1"/>
</dbReference>
<feature type="chain" id="PRO_5045010933" description="Carboxylic ester hydrolase" evidence="5">
    <location>
        <begin position="20"/>
        <end position="546"/>
    </location>
</feature>
<gene>
    <name evidence="7" type="ORF">NTJ_12722</name>
</gene>
<dbReference type="SUPFAM" id="SSF53474">
    <property type="entry name" value="alpha/beta-Hydrolases"/>
    <property type="match status" value="1"/>
</dbReference>
<reference evidence="7 8" key="1">
    <citation type="submission" date="2023-09" db="EMBL/GenBank/DDBJ databases">
        <title>Nesidiocoris tenuis whole genome shotgun sequence.</title>
        <authorList>
            <person name="Shibata T."/>
            <person name="Shimoda M."/>
            <person name="Kobayashi T."/>
            <person name="Uehara T."/>
        </authorList>
    </citation>
    <scope>NUCLEOTIDE SEQUENCE [LARGE SCALE GENOMIC DNA]</scope>
    <source>
        <strain evidence="7 8">Japan</strain>
    </source>
</reference>
<dbReference type="PROSITE" id="PS00941">
    <property type="entry name" value="CARBOXYLESTERASE_B_2"/>
    <property type="match status" value="1"/>
</dbReference>
<dbReference type="InterPro" id="IPR019826">
    <property type="entry name" value="Carboxylesterase_B_AS"/>
</dbReference>
<dbReference type="Gene3D" id="3.40.50.1820">
    <property type="entry name" value="alpha/beta hydrolase"/>
    <property type="match status" value="1"/>
</dbReference>
<dbReference type="InterPro" id="IPR029058">
    <property type="entry name" value="AB_hydrolase_fold"/>
</dbReference>
<dbReference type="InterPro" id="IPR002018">
    <property type="entry name" value="CarbesteraseB"/>
</dbReference>
<evidence type="ECO:0000256" key="1">
    <source>
        <dbReference type="ARBA" id="ARBA00005964"/>
    </source>
</evidence>
<proteinExistence type="inferred from homology"/>
<comment type="similarity">
    <text evidence="1 5">Belongs to the type-B carboxylesterase/lipase family.</text>
</comment>
<feature type="signal peptide" evidence="5">
    <location>
        <begin position="1"/>
        <end position="19"/>
    </location>
</feature>
<dbReference type="InterPro" id="IPR019819">
    <property type="entry name" value="Carboxylesterase_B_CS"/>
</dbReference>
<dbReference type="EC" id="3.1.1.-" evidence="5"/>
<keyword evidence="8" id="KW-1185">Reference proteome</keyword>
<dbReference type="PANTHER" id="PTHR43142:SF1">
    <property type="entry name" value="CARBOXYLIC ESTER HYDROLASE"/>
    <property type="match status" value="1"/>
</dbReference>
<keyword evidence="3 5" id="KW-0378">Hydrolase</keyword>
<evidence type="ECO:0000259" key="6">
    <source>
        <dbReference type="Pfam" id="PF00135"/>
    </source>
</evidence>
<dbReference type="Proteomes" id="UP001307889">
    <property type="component" value="Chromosome 11"/>
</dbReference>
<evidence type="ECO:0000256" key="4">
    <source>
        <dbReference type="ARBA" id="ARBA00023180"/>
    </source>
</evidence>
<keyword evidence="2" id="KW-0719">Serine esterase</keyword>
<feature type="domain" description="Carboxylesterase type B" evidence="6">
    <location>
        <begin position="21"/>
        <end position="514"/>
    </location>
</feature>
<dbReference type="PANTHER" id="PTHR43142">
    <property type="entry name" value="CARBOXYLIC ESTER HYDROLASE"/>
    <property type="match status" value="1"/>
</dbReference>
<name>A0ABN7B678_9HEMI</name>